<dbReference type="Proteomes" id="UP001055072">
    <property type="component" value="Unassembled WGS sequence"/>
</dbReference>
<keyword evidence="2" id="KW-1185">Reference proteome</keyword>
<dbReference type="EMBL" id="MU274900">
    <property type="protein sequence ID" value="KAI0095155.1"/>
    <property type="molecule type" value="Genomic_DNA"/>
</dbReference>
<evidence type="ECO:0000313" key="2">
    <source>
        <dbReference type="Proteomes" id="UP001055072"/>
    </source>
</evidence>
<reference evidence="1" key="1">
    <citation type="journal article" date="2021" name="Environ. Microbiol.">
        <title>Gene family expansions and transcriptome signatures uncover fungal adaptations to wood decay.</title>
        <authorList>
            <person name="Hage H."/>
            <person name="Miyauchi S."/>
            <person name="Viragh M."/>
            <person name="Drula E."/>
            <person name="Min B."/>
            <person name="Chaduli D."/>
            <person name="Navarro D."/>
            <person name="Favel A."/>
            <person name="Norest M."/>
            <person name="Lesage-Meessen L."/>
            <person name="Balint B."/>
            <person name="Merenyi Z."/>
            <person name="de Eugenio L."/>
            <person name="Morin E."/>
            <person name="Martinez A.T."/>
            <person name="Baldrian P."/>
            <person name="Stursova M."/>
            <person name="Martinez M.J."/>
            <person name="Novotny C."/>
            <person name="Magnuson J.K."/>
            <person name="Spatafora J.W."/>
            <person name="Maurice S."/>
            <person name="Pangilinan J."/>
            <person name="Andreopoulos W."/>
            <person name="LaButti K."/>
            <person name="Hundley H."/>
            <person name="Na H."/>
            <person name="Kuo A."/>
            <person name="Barry K."/>
            <person name="Lipzen A."/>
            <person name="Henrissat B."/>
            <person name="Riley R."/>
            <person name="Ahrendt S."/>
            <person name="Nagy L.G."/>
            <person name="Grigoriev I.V."/>
            <person name="Martin F."/>
            <person name="Rosso M.N."/>
        </authorList>
    </citation>
    <scope>NUCLEOTIDE SEQUENCE</scope>
    <source>
        <strain evidence="1">CBS 384.51</strain>
    </source>
</reference>
<name>A0ACB8UNV4_9APHY</name>
<organism evidence="1 2">
    <name type="scientific">Irpex rosettiformis</name>
    <dbReference type="NCBI Taxonomy" id="378272"/>
    <lineage>
        <taxon>Eukaryota</taxon>
        <taxon>Fungi</taxon>
        <taxon>Dikarya</taxon>
        <taxon>Basidiomycota</taxon>
        <taxon>Agaricomycotina</taxon>
        <taxon>Agaricomycetes</taxon>
        <taxon>Polyporales</taxon>
        <taxon>Irpicaceae</taxon>
        <taxon>Irpex</taxon>
    </lineage>
</organism>
<sequence length="162" mass="18424">MRVNVVSRNMQVWSNRKVGRCKSARWMIWLSDSCNTSTVFHWRIFSSDISKDNRTRLCPYRKNMYKPTRPRYNGGKAKHSVRNTDLRPSTEVLDLSGEQKCVWARAWERPVRIFKGRARSPLGIAPAPLPLLSSQHSSPPTSATASSSSVVVDSSYTLNNIK</sequence>
<gene>
    <name evidence="1" type="ORF">BDY19DRAFT_916501</name>
</gene>
<accession>A0ACB8UNV4</accession>
<evidence type="ECO:0000313" key="1">
    <source>
        <dbReference type="EMBL" id="KAI0095155.1"/>
    </source>
</evidence>
<proteinExistence type="predicted"/>
<comment type="caution">
    <text evidence="1">The sequence shown here is derived from an EMBL/GenBank/DDBJ whole genome shotgun (WGS) entry which is preliminary data.</text>
</comment>
<protein>
    <submittedName>
        <fullName evidence="1">Uncharacterized protein</fullName>
    </submittedName>
</protein>